<dbReference type="RefSeq" id="WP_000156551.1">
    <property type="nucleotide sequence ID" value="NC_008563.1"/>
</dbReference>
<name>A0A0H2Z1H9_ECOK1</name>
<evidence type="ECO:0000313" key="2">
    <source>
        <dbReference type="Proteomes" id="UP000008216"/>
    </source>
</evidence>
<reference evidence="1 2" key="1">
    <citation type="journal article" date="2007" name="J. Bacteriol.">
        <title>The genome sequence of avian pathogenic Escherichia coli strain O1:K1:H7 shares strong similarities with human extraintestinal pathogenic E. coli genomes.</title>
        <authorList>
            <person name="Johnson T.J."/>
            <person name="Kariyawasam S."/>
            <person name="Wannemuehler Y."/>
            <person name="Mangiamele P."/>
            <person name="Johnson S.J."/>
            <person name="Doetkott C."/>
            <person name="Skyberg J.A."/>
            <person name="Lynne A.M."/>
            <person name="Johnson J.R."/>
            <person name="Nolan L.K."/>
        </authorList>
    </citation>
    <scope>NUCLEOTIDE SEQUENCE [LARGE SCALE GENOMIC DNA]</scope>
    <source>
        <strain evidence="1">APEC O1</strain>
    </source>
</reference>
<dbReference type="AlphaFoldDB" id="A0A0H2Z1H9"/>
<dbReference type="EMBL" id="CP000468">
    <property type="protein sequence ID" value="ABJ01919.1"/>
    <property type="molecule type" value="Genomic_DNA"/>
</dbReference>
<dbReference type="HOGENOM" id="CLU_2259531_0_0_6"/>
<proteinExistence type="predicted"/>
<keyword evidence="2" id="KW-1185">Reference proteome</keyword>
<gene>
    <name evidence="1" type="ORF">APECO1_4033</name>
</gene>
<protein>
    <submittedName>
        <fullName evidence="1">Uncharacterized protein</fullName>
    </submittedName>
</protein>
<dbReference type="Proteomes" id="UP000008216">
    <property type="component" value="Chromosome"/>
</dbReference>
<sequence>MTITKQRVEEIISRIEMYGHGAGYTADEVYDLAVLALNLSNIANLKRYELDMDGCDSFGQDCGADMTEDSDGDYVLFDDVVKLFEFDTTTQKFESPAKEAASEQD</sequence>
<accession>A0A0H2Z1H9</accession>
<evidence type="ECO:0000313" key="1">
    <source>
        <dbReference type="EMBL" id="ABJ01919.1"/>
    </source>
</evidence>
<dbReference type="KEGG" id="ecv:APECO1_4033"/>
<organism evidence="1 2">
    <name type="scientific">Escherichia coli O1:K1 / APEC</name>
    <dbReference type="NCBI Taxonomy" id="405955"/>
    <lineage>
        <taxon>Bacteria</taxon>
        <taxon>Pseudomonadati</taxon>
        <taxon>Pseudomonadota</taxon>
        <taxon>Gammaproteobacteria</taxon>
        <taxon>Enterobacterales</taxon>
        <taxon>Enterobacteriaceae</taxon>
        <taxon>Escherichia</taxon>
    </lineage>
</organism>